<feature type="binding site" evidence="10">
    <location>
        <position position="255"/>
    </location>
    <ligand>
        <name>substrate</name>
    </ligand>
</feature>
<feature type="binding site" evidence="10">
    <location>
        <position position="267"/>
    </location>
    <ligand>
        <name>substrate</name>
    </ligand>
</feature>
<evidence type="ECO:0000256" key="6">
    <source>
        <dbReference type="ARBA" id="ARBA00022801"/>
    </source>
</evidence>
<gene>
    <name evidence="10" type="primary">pyrC</name>
    <name evidence="13" type="ordered locus">Dd703_1577</name>
</gene>
<dbReference type="PROSITE" id="PS00483">
    <property type="entry name" value="DIHYDROOROTASE_2"/>
    <property type="match status" value="1"/>
</dbReference>
<dbReference type="GO" id="GO:0008270">
    <property type="term" value="F:zinc ion binding"/>
    <property type="evidence" value="ECO:0007669"/>
    <property type="project" value="UniProtKB-UniRule"/>
</dbReference>
<feature type="binding site" evidence="10">
    <location>
        <begin position="19"/>
        <end position="21"/>
    </location>
    <ligand>
        <name>substrate</name>
    </ligand>
</feature>
<dbReference type="HOGENOM" id="CLU_041558_1_0_6"/>
<reference evidence="13" key="1">
    <citation type="submission" date="2009-06" db="EMBL/GenBank/DDBJ databases">
        <title>Complete sequence of Dickeya dadantii Ech703.</title>
        <authorList>
            <consortium name="US DOE Joint Genome Institute"/>
            <person name="Lucas S."/>
            <person name="Copeland A."/>
            <person name="Lapidus A."/>
            <person name="Glavina del Rio T."/>
            <person name="Dalin E."/>
            <person name="Tice H."/>
            <person name="Bruce D."/>
            <person name="Goodwin L."/>
            <person name="Pitluck S."/>
            <person name="Chertkov O."/>
            <person name="Brettin T."/>
            <person name="Detter J.C."/>
            <person name="Han C."/>
            <person name="Larimer F."/>
            <person name="Land M."/>
            <person name="Hauser L."/>
            <person name="Kyrpides N."/>
            <person name="Mikhailova N."/>
            <person name="Balakrishnan V."/>
            <person name="Glasner J."/>
            <person name="Perna N.T."/>
        </authorList>
    </citation>
    <scope>NUCLEOTIDE SEQUENCE [LARGE SCALE GENOMIC DNA]</scope>
    <source>
        <strain evidence="13">Ech703</strain>
    </source>
</reference>
<feature type="binding site" evidence="10">
    <location>
        <position position="17"/>
    </location>
    <ligand>
        <name>Zn(2+)</name>
        <dbReference type="ChEBI" id="CHEBI:29105"/>
        <label>1</label>
    </ligand>
</feature>
<comment type="pathway">
    <text evidence="2 10 11">Pyrimidine metabolism; UMP biosynthesis via de novo pathway; (S)-dihydroorotate from bicarbonate: step 3/3.</text>
</comment>
<dbReference type="PANTHER" id="PTHR43137">
    <property type="entry name" value="DIHYDROOROTASE"/>
    <property type="match status" value="1"/>
</dbReference>
<dbReference type="GO" id="GO:0006207">
    <property type="term" value="P:'de novo' pyrimidine nucleobase biosynthetic process"/>
    <property type="evidence" value="ECO:0007669"/>
    <property type="project" value="TreeGrafter"/>
</dbReference>
<evidence type="ECO:0000256" key="9">
    <source>
        <dbReference type="ARBA" id="ARBA00048492"/>
    </source>
</evidence>
<evidence type="ECO:0000256" key="5">
    <source>
        <dbReference type="ARBA" id="ARBA00022723"/>
    </source>
</evidence>
<keyword evidence="6 10" id="KW-0378">Hydrolase</keyword>
<evidence type="ECO:0000256" key="3">
    <source>
        <dbReference type="ARBA" id="ARBA00005631"/>
    </source>
</evidence>
<dbReference type="GO" id="GO:0004151">
    <property type="term" value="F:dihydroorotase activity"/>
    <property type="evidence" value="ECO:0007669"/>
    <property type="project" value="UniProtKB-UniRule"/>
</dbReference>
<dbReference type="InterPro" id="IPR002195">
    <property type="entry name" value="Dihydroorotase_CS"/>
</dbReference>
<keyword evidence="8 10" id="KW-0665">Pyrimidine biosynthesis</keyword>
<dbReference type="NCBIfam" id="TIGR00856">
    <property type="entry name" value="pyrC_dimer"/>
    <property type="match status" value="1"/>
</dbReference>
<dbReference type="PANTHER" id="PTHR43137:SF1">
    <property type="entry name" value="DIHYDROOROTASE"/>
    <property type="match status" value="1"/>
</dbReference>
<dbReference type="RefSeq" id="WP_012765193.1">
    <property type="nucleotide sequence ID" value="NC_012880.1"/>
</dbReference>
<accession>C6C3N1</accession>
<evidence type="ECO:0000313" key="13">
    <source>
        <dbReference type="EMBL" id="ACS85376.1"/>
    </source>
</evidence>
<dbReference type="SUPFAM" id="SSF51556">
    <property type="entry name" value="Metallo-dependent hydrolases"/>
    <property type="match status" value="1"/>
</dbReference>
<evidence type="ECO:0000313" key="14">
    <source>
        <dbReference type="Proteomes" id="UP000002734"/>
    </source>
</evidence>
<feature type="binding site" description="via carbamate group" evidence="10">
    <location>
        <position position="103"/>
    </location>
    <ligand>
        <name>Zn(2+)</name>
        <dbReference type="ChEBI" id="CHEBI:29105"/>
        <label>1</label>
    </ligand>
</feature>
<feature type="binding site" evidence="10">
    <location>
        <position position="19"/>
    </location>
    <ligand>
        <name>Zn(2+)</name>
        <dbReference type="ChEBI" id="CHEBI:29105"/>
        <label>1</label>
    </ligand>
</feature>
<feature type="binding site" evidence="10">
    <location>
        <position position="223"/>
    </location>
    <ligand>
        <name>substrate</name>
    </ligand>
</feature>
<dbReference type="FunFam" id="3.20.20.140:FF:000006">
    <property type="entry name" value="Dihydroorotase"/>
    <property type="match status" value="1"/>
</dbReference>
<evidence type="ECO:0000256" key="4">
    <source>
        <dbReference type="ARBA" id="ARBA00012860"/>
    </source>
</evidence>
<feature type="active site" evidence="10">
    <location>
        <position position="251"/>
    </location>
</feature>
<comment type="subunit">
    <text evidence="10">Homodimer.</text>
</comment>
<dbReference type="Pfam" id="PF01979">
    <property type="entry name" value="Amidohydro_1"/>
    <property type="match status" value="1"/>
</dbReference>
<dbReference type="AlphaFoldDB" id="C6C3N1"/>
<feature type="binding site" evidence="10">
    <location>
        <position position="140"/>
    </location>
    <ligand>
        <name>substrate</name>
    </ligand>
</feature>
<comment type="cofactor">
    <cofactor evidence="10 11">
        <name>Zn(2+)</name>
        <dbReference type="ChEBI" id="CHEBI:29105"/>
    </cofactor>
    <text evidence="10 11">Binds 2 Zn(2+) ions per subunit.</text>
</comment>
<comment type="catalytic activity">
    <reaction evidence="9 10 11">
        <text>(S)-dihydroorotate + H2O = N-carbamoyl-L-aspartate + H(+)</text>
        <dbReference type="Rhea" id="RHEA:24296"/>
        <dbReference type="ChEBI" id="CHEBI:15377"/>
        <dbReference type="ChEBI" id="CHEBI:15378"/>
        <dbReference type="ChEBI" id="CHEBI:30864"/>
        <dbReference type="ChEBI" id="CHEBI:32814"/>
        <dbReference type="EC" id="3.5.2.3"/>
    </reaction>
</comment>
<sequence>MTFSPPVLKIRRPDDWHLHLRDDQMLKAVLPYTSRFFGRAIVMPNLAPPVTTIAQAQAYRQRILAALPTGDNFQPLMTCYLTESLDKQEIALGHEQGVFTAAKLYPAHATTNSSHGVSNIKAIYPVLEQMQKSGMPLLVHGEVTDPDIDIFDREAYFIERVMRPLRNDFPELKVIFEHITTQEAADYVLESDRFIAATITPQHLMFNRNHMLVGGIRPHLYCLPILKRNVHQQALRRAVASGSEKFFLGTDSAPHAKHRKESSCGCAGVFNAQAALSAYATVFEELNALDKLEAFCSLNGPRFYGLPINETFIELHRTPEQFPAEIVADGETLIPFLAGQTLDWSARLI</sequence>
<dbReference type="GO" id="GO:0044205">
    <property type="term" value="P:'de novo' UMP biosynthetic process"/>
    <property type="evidence" value="ECO:0007669"/>
    <property type="project" value="UniProtKB-UniRule"/>
</dbReference>
<dbReference type="InterPro" id="IPR032466">
    <property type="entry name" value="Metal_Hydrolase"/>
</dbReference>
<dbReference type="UniPathway" id="UPA00070">
    <property type="reaction ID" value="UER00117"/>
</dbReference>
<feature type="binding site" evidence="10">
    <location>
        <position position="178"/>
    </location>
    <ligand>
        <name>Zn(2+)</name>
        <dbReference type="ChEBI" id="CHEBI:29105"/>
        <label>2</label>
    </ligand>
</feature>
<dbReference type="STRING" id="579405.Dd703_1577"/>
<keyword evidence="14" id="KW-1185">Reference proteome</keyword>
<feature type="binding site" evidence="10">
    <location>
        <position position="140"/>
    </location>
    <ligand>
        <name>Zn(2+)</name>
        <dbReference type="ChEBI" id="CHEBI:29105"/>
        <label>2</label>
    </ligand>
</feature>
<evidence type="ECO:0000259" key="12">
    <source>
        <dbReference type="Pfam" id="PF01979"/>
    </source>
</evidence>
<dbReference type="Gene3D" id="3.20.20.140">
    <property type="entry name" value="Metal-dependent hydrolases"/>
    <property type="match status" value="1"/>
</dbReference>
<dbReference type="KEGG" id="dda:Dd703_1577"/>
<comment type="similarity">
    <text evidence="3 10 11">Belongs to the metallo-dependent hydrolases superfamily. DHOase family. Class II DHOase subfamily.</text>
</comment>
<evidence type="ECO:0000256" key="2">
    <source>
        <dbReference type="ARBA" id="ARBA00004880"/>
    </source>
</evidence>
<proteinExistence type="inferred from homology"/>
<evidence type="ECO:0000256" key="7">
    <source>
        <dbReference type="ARBA" id="ARBA00022833"/>
    </source>
</evidence>
<dbReference type="eggNOG" id="COG0418">
    <property type="taxonomic scope" value="Bacteria"/>
</dbReference>
<dbReference type="InterPro" id="IPR006680">
    <property type="entry name" value="Amidohydro-rel"/>
</dbReference>
<organism evidence="13 14">
    <name type="scientific">Musicola paradisiaca (strain Ech703)</name>
    <name type="common">Dickeya paradisiaca</name>
    <name type="synonym">Dickeya dadantii</name>
    <dbReference type="NCBI Taxonomy" id="579405"/>
    <lineage>
        <taxon>Bacteria</taxon>
        <taxon>Pseudomonadati</taxon>
        <taxon>Pseudomonadota</taxon>
        <taxon>Gammaproteobacteria</taxon>
        <taxon>Enterobacterales</taxon>
        <taxon>Pectobacteriaceae</taxon>
        <taxon>Musicola</taxon>
    </lineage>
</organism>
<dbReference type="InterPro" id="IPR004721">
    <property type="entry name" value="DHOdimr"/>
</dbReference>
<dbReference type="EC" id="3.5.2.3" evidence="4 10"/>
<dbReference type="HAMAP" id="MF_00219">
    <property type="entry name" value="PyrC_classII"/>
    <property type="match status" value="1"/>
</dbReference>
<evidence type="ECO:0000256" key="10">
    <source>
        <dbReference type="HAMAP-Rule" id="MF_00219"/>
    </source>
</evidence>
<evidence type="ECO:0000256" key="11">
    <source>
        <dbReference type="RuleBase" id="RU003440"/>
    </source>
</evidence>
<feature type="modified residue" description="N6-carboxylysine" evidence="10">
    <location>
        <position position="103"/>
    </location>
</feature>
<dbReference type="CDD" id="cd01294">
    <property type="entry name" value="DHOase"/>
    <property type="match status" value="1"/>
</dbReference>
<keyword evidence="5 10" id="KW-0479">Metal-binding</keyword>
<protein>
    <recommendedName>
        <fullName evidence="4 10">Dihydroorotase</fullName>
        <shortName evidence="10">DHOase</shortName>
        <ecNumber evidence="4 10">3.5.2.3</ecNumber>
    </recommendedName>
</protein>
<feature type="binding site" evidence="10">
    <location>
        <position position="251"/>
    </location>
    <ligand>
        <name>Zn(2+)</name>
        <dbReference type="ChEBI" id="CHEBI:29105"/>
        <label>1</label>
    </ligand>
</feature>
<comment type="function">
    <text evidence="1 10">Catalyzes the reversible cyclization of carbamoyl aspartate to dihydroorotate.</text>
</comment>
<feature type="binding site" description="via carbamate group" evidence="10">
    <location>
        <position position="103"/>
    </location>
    <ligand>
        <name>Zn(2+)</name>
        <dbReference type="ChEBI" id="CHEBI:29105"/>
        <label>2</label>
    </ligand>
</feature>
<keyword evidence="7 10" id="KW-0862">Zinc</keyword>
<evidence type="ECO:0000256" key="8">
    <source>
        <dbReference type="ARBA" id="ARBA00022975"/>
    </source>
</evidence>
<dbReference type="GO" id="GO:0005829">
    <property type="term" value="C:cytosol"/>
    <property type="evidence" value="ECO:0007669"/>
    <property type="project" value="TreeGrafter"/>
</dbReference>
<feature type="domain" description="Amidohydrolase-related" evidence="12">
    <location>
        <begin position="15"/>
        <end position="307"/>
    </location>
</feature>
<feature type="binding site" evidence="10">
    <location>
        <position position="45"/>
    </location>
    <ligand>
        <name>substrate</name>
    </ligand>
</feature>
<dbReference type="PIRSF" id="PIRSF001237">
    <property type="entry name" value="DHOdimr"/>
    <property type="match status" value="1"/>
</dbReference>
<dbReference type="EMBL" id="CP001654">
    <property type="protein sequence ID" value="ACS85376.1"/>
    <property type="molecule type" value="Genomic_DNA"/>
</dbReference>
<evidence type="ECO:0000256" key="1">
    <source>
        <dbReference type="ARBA" id="ARBA00002368"/>
    </source>
</evidence>
<dbReference type="Proteomes" id="UP000002734">
    <property type="component" value="Chromosome"/>
</dbReference>
<name>C6C3N1_MUSP7</name>